<evidence type="ECO:0000256" key="8">
    <source>
        <dbReference type="ARBA" id="ARBA00023043"/>
    </source>
</evidence>
<feature type="transmembrane region" description="Helical" evidence="17">
    <location>
        <begin position="361"/>
        <end position="382"/>
    </location>
</feature>
<dbReference type="GO" id="GO:0030425">
    <property type="term" value="C:dendrite"/>
    <property type="evidence" value="ECO:0007669"/>
    <property type="project" value="UniProtKB-ARBA"/>
</dbReference>
<feature type="region of interest" description="Disordered" evidence="16">
    <location>
        <begin position="979"/>
        <end position="1042"/>
    </location>
</feature>
<evidence type="ECO:0000256" key="5">
    <source>
        <dbReference type="ARBA" id="ARBA00022692"/>
    </source>
</evidence>
<dbReference type="GO" id="GO:0033583">
    <property type="term" value="C:rhabdomere membrane"/>
    <property type="evidence" value="ECO:0007669"/>
    <property type="project" value="UniProtKB-SubCell"/>
</dbReference>
<evidence type="ECO:0000256" key="13">
    <source>
        <dbReference type="ARBA" id="ARBA00043946"/>
    </source>
</evidence>
<feature type="transmembrane region" description="Helical" evidence="17">
    <location>
        <begin position="577"/>
        <end position="596"/>
    </location>
</feature>
<dbReference type="Pfam" id="PF02383">
    <property type="entry name" value="Syja_N"/>
    <property type="match status" value="1"/>
</dbReference>
<keyword evidence="11" id="KW-0966">Cell projection</keyword>
<feature type="transmembrane region" description="Helical" evidence="17">
    <location>
        <begin position="522"/>
        <end position="543"/>
    </location>
</feature>
<keyword evidence="7 17" id="KW-1133">Transmembrane helix</keyword>
<dbReference type="FunFam" id="1.25.40.20:FF:000221">
    <property type="entry name" value="Transient receptor potential-gamma protein"/>
    <property type="match status" value="1"/>
</dbReference>
<feature type="region of interest" description="Disordered" evidence="16">
    <location>
        <begin position="908"/>
        <end position="947"/>
    </location>
</feature>
<proteinExistence type="inferred from homology"/>
<evidence type="ECO:0000313" key="19">
    <source>
        <dbReference type="EMBL" id="KAH0809949.1"/>
    </source>
</evidence>
<feature type="transmembrane region" description="Helical" evidence="17">
    <location>
        <begin position="329"/>
        <end position="349"/>
    </location>
</feature>
<dbReference type="SUPFAM" id="SSF48403">
    <property type="entry name" value="Ankyrin repeat"/>
    <property type="match status" value="1"/>
</dbReference>
<feature type="region of interest" description="Disordered" evidence="16">
    <location>
        <begin position="871"/>
        <end position="890"/>
    </location>
</feature>
<dbReference type="InterPro" id="IPR013555">
    <property type="entry name" value="TRP_dom"/>
</dbReference>
<feature type="compositionally biased region" description="Basic and acidic residues" evidence="16">
    <location>
        <begin position="979"/>
        <end position="988"/>
    </location>
</feature>
<evidence type="ECO:0000256" key="9">
    <source>
        <dbReference type="ARBA" id="ARBA00023065"/>
    </source>
</evidence>
<evidence type="ECO:0000256" key="6">
    <source>
        <dbReference type="ARBA" id="ARBA00022737"/>
    </source>
</evidence>
<keyword evidence="20" id="KW-1185">Reference proteome</keyword>
<dbReference type="InterPro" id="IPR002153">
    <property type="entry name" value="TRPC_channel"/>
</dbReference>
<keyword evidence="1" id="KW-0813">Transport</keyword>
<dbReference type="InterPro" id="IPR036770">
    <property type="entry name" value="Ankyrin_rpt-contain_sf"/>
</dbReference>
<comment type="caution">
    <text evidence="19">The sequence shown here is derived from an EMBL/GenBank/DDBJ whole genome shotgun (WGS) entry which is preliminary data.</text>
</comment>
<dbReference type="GO" id="GO:0015279">
    <property type="term" value="F:store-operated calcium channel activity"/>
    <property type="evidence" value="ECO:0007669"/>
    <property type="project" value="TreeGrafter"/>
</dbReference>
<dbReference type="Proteomes" id="UP000719412">
    <property type="component" value="Unassembled WGS sequence"/>
</dbReference>
<accession>A0A8J6L358</accession>
<evidence type="ECO:0000313" key="20">
    <source>
        <dbReference type="Proteomes" id="UP000719412"/>
    </source>
</evidence>
<feature type="transmembrane region" description="Helical" evidence="17">
    <location>
        <begin position="458"/>
        <end position="474"/>
    </location>
</feature>
<feature type="compositionally biased region" description="Basic and acidic residues" evidence="16">
    <location>
        <begin position="1011"/>
        <end position="1020"/>
    </location>
</feature>
<keyword evidence="12" id="KW-0407">Ion channel</keyword>
<feature type="compositionally biased region" description="Basic and acidic residues" evidence="16">
    <location>
        <begin position="1159"/>
        <end position="1177"/>
    </location>
</feature>
<dbReference type="GO" id="GO:0051480">
    <property type="term" value="P:regulation of cytosolic calcium ion concentration"/>
    <property type="evidence" value="ECO:0007669"/>
    <property type="project" value="TreeGrafter"/>
</dbReference>
<dbReference type="Pfam" id="PF12796">
    <property type="entry name" value="Ank_2"/>
    <property type="match status" value="1"/>
</dbReference>
<evidence type="ECO:0000256" key="1">
    <source>
        <dbReference type="ARBA" id="ARBA00022448"/>
    </source>
</evidence>
<keyword evidence="5 17" id="KW-0812">Transmembrane</keyword>
<evidence type="ECO:0000256" key="16">
    <source>
        <dbReference type="SAM" id="MobiDB-lite"/>
    </source>
</evidence>
<dbReference type="GO" id="GO:0034703">
    <property type="term" value="C:cation channel complex"/>
    <property type="evidence" value="ECO:0007669"/>
    <property type="project" value="TreeGrafter"/>
</dbReference>
<sequence>MAEEDIDVEAKITRKSLMMPNLPKSLSIEEKKYLLAIERGDMGNVRRMLQKAHRKKYFDINCVDSLGRGSLTIAIDQENLEMVELLVVMGVDTKDALLHAINVEFVEAVELLLEHEELIHKDGEPYSWQKVDINTAMFTPDITPLILAAHRNNYEILKILLDRGATVPMPHDIKCGCDECIKESEEDYLRHSLSRLNEYKALASPSLIALSSSDPILTAFQLSWELRNLAFAEPESKSEYMELRKQCQQFAVDLLHQSRSSQELAFILNHDPDSPPYEEGEHMKLARLELAIQYKQKKFVSHPNIQQLLAAIWYEGVPGFRRKSASQKVMIIVKVAVLFPLYCLLYMIAPETKTGKLMRKPFMKFLIHASSYLFFLFLLILVSQRAEDQVIELFGTESMKASVQEKYKKQRGNPPTILEYVVLIYVLGFIFEETHEIYVEGMKSYLRNLWNFIDFTRNFLYTAVFILRVAAYIQQASEIEKDPFRAYIRREDWQAFDPQLIAEGLFAAANIFRMVIDIVKFFFIYTLVLFAFACGLNQLLWYFSDLEKKKCYPEPNGEPDFDNAGDSCMKWRRFAKYLIIFLSLFWASFGMVDLGSFELTGIKTYTRFWGLLMFGSYSVINVIVLLNLLIAMMSNSYAMIDEHSDTEWKFARTKLWMSYFEESATLPSPFNIFPKPKHLLKLFGVRKKDKLRKVSTKRRNREEKERDYKYTAVMRALVWRYVSAMHRKCEENAVTEDDINELKSEISSFRYEILEVLQKNGMDTSSAEKKEKAVLGKKMKIWERRLMKDFKVAPVVIDEEVELIYQTPPEGEDSLAKFRRIAKLAVLNSSLNKWRQVVKGACIASQIGHCHRRDSFKKQQNLQRAMEEAKKLTVKTPDQSRATTPIQLPDTTGSDIINVIRELTPDSLRVPKSSISPSPQLVKSGDDKSPLISISPPETTTKSEVPDLINLESTKTSPVLSQKLVNNAKSSVESLDKIIDNDTGRSRSSDSNSLDDDKILRDSFPGSPTSSDDKSLDSLNKKTLFSSGSFTPDSDTGDKRSDELVESKSVKFNFDNATDDAKTDGKMSTGILKKSEQKAEESVQKKSLTIVQQENVGQEELVKEEVGEEQEQIERDDVKEESNLEETSVGEEAMEQSVKGSRENEVTATVEEASVLEDDFNKEKTGNVETNDDKNENKEEEDAAIKTESTVQQESPEERDLAESGSDSKLTTGDFDKANREMSKSSLSVGILNYDLTHSLQHNLTVPKHFVPTTQDDSEFKFPESNINLLTSSIISQESKNETVEQHDYGIRTRPHRKFVWNTHLLNSAEKELHPDWLLYITHGFIGQSNINIFGRSVYVTLIARRSSRYAGTRFLKRGANFQGDVANEVETEQMVHDSGVSSFNQSHFTSFVQMRGSIPGHWRQDMGKMVAKPAITMDLFDPYAETAGAHINELLKRYGAPIVILNLVKQRERKKQERLLSDELSSAVKYLNQFLPPDHQIVYKTFDMARKNKGNNANVMGHLADIARNAVMKTGIFHNQRKYFSQKASTVVGQNKNDDGIGSVQTGIIRTNCVDCLDRTNTAQFAIGKCVLGYQLCALGILDSPNLEFDTDCVRMLECLYEDHGDTLALQYGGSQLVHRIKTYRKTAPWTSQGNDIMQTLSRYYSNTFSDAEKQNTINLFLGIFTPEENKPQIWEYASDYYFHHKPIVDNNKSLSQWWDKDILKCLPYAYNDLTKACSEIIQVHSRDAEMIDAYSDYHRPYELSVLNDVFAFKISNSVRDFMPNCTTDYSPFIIRIRPVRRREENSNKGFVMKNPSVTGQSSTSSAASSSSSSSNEDSCDDEDSTYTNESQGTTSKESSPEPVTFKSLFPSMKEIYGTQLTNPKKSDIIVYKK</sequence>
<protein>
    <recommendedName>
        <fullName evidence="18">SAC domain-containing protein</fullName>
    </recommendedName>
</protein>
<feature type="domain" description="SAC" evidence="18">
    <location>
        <begin position="1233"/>
        <end position="1615"/>
    </location>
</feature>
<evidence type="ECO:0000256" key="4">
    <source>
        <dbReference type="ARBA" id="ARBA00022673"/>
    </source>
</evidence>
<dbReference type="InterPro" id="IPR005821">
    <property type="entry name" value="Ion_trans_dom"/>
</dbReference>
<keyword evidence="10 17" id="KW-0472">Membrane</keyword>
<dbReference type="InterPro" id="IPR002013">
    <property type="entry name" value="SAC_dom"/>
</dbReference>
<dbReference type="PROSITE" id="PS50297">
    <property type="entry name" value="ANK_REP_REGION"/>
    <property type="match status" value="1"/>
</dbReference>
<feature type="region of interest" description="Disordered" evidence="16">
    <location>
        <begin position="1787"/>
        <end position="1846"/>
    </location>
</feature>
<dbReference type="SMART" id="SM01420">
    <property type="entry name" value="TRP_2"/>
    <property type="match status" value="1"/>
</dbReference>
<dbReference type="GO" id="GO:0016791">
    <property type="term" value="F:phosphatase activity"/>
    <property type="evidence" value="ECO:0007669"/>
    <property type="project" value="InterPro"/>
</dbReference>
<feature type="compositionally biased region" description="Low complexity" evidence="16">
    <location>
        <begin position="1803"/>
        <end position="1818"/>
    </location>
</feature>
<feature type="transmembrane region" description="Helical" evidence="17">
    <location>
        <begin position="608"/>
        <end position="630"/>
    </location>
</feature>
<dbReference type="PANTHER" id="PTHR10117">
    <property type="entry name" value="TRANSIENT RECEPTOR POTENTIAL CHANNEL"/>
    <property type="match status" value="1"/>
</dbReference>
<keyword evidence="3" id="KW-0109">Calcium transport</keyword>
<evidence type="ECO:0000256" key="11">
    <source>
        <dbReference type="ARBA" id="ARBA00023273"/>
    </source>
</evidence>
<evidence type="ECO:0000259" key="18">
    <source>
        <dbReference type="PROSITE" id="PS50275"/>
    </source>
</evidence>
<evidence type="ECO:0000256" key="3">
    <source>
        <dbReference type="ARBA" id="ARBA00022568"/>
    </source>
</evidence>
<keyword evidence="3" id="KW-0106">Calcium</keyword>
<organism evidence="19 20">
    <name type="scientific">Tenebrio molitor</name>
    <name type="common">Yellow mealworm beetle</name>
    <dbReference type="NCBI Taxonomy" id="7067"/>
    <lineage>
        <taxon>Eukaryota</taxon>
        <taxon>Metazoa</taxon>
        <taxon>Ecdysozoa</taxon>
        <taxon>Arthropoda</taxon>
        <taxon>Hexapoda</taxon>
        <taxon>Insecta</taxon>
        <taxon>Pterygota</taxon>
        <taxon>Neoptera</taxon>
        <taxon>Endopterygota</taxon>
        <taxon>Coleoptera</taxon>
        <taxon>Polyphaga</taxon>
        <taxon>Cucujiformia</taxon>
        <taxon>Tenebrionidae</taxon>
        <taxon>Tenebrio</taxon>
    </lineage>
</organism>
<dbReference type="GO" id="GO:0050877">
    <property type="term" value="P:nervous system process"/>
    <property type="evidence" value="ECO:0007669"/>
    <property type="project" value="UniProtKB-ARBA"/>
</dbReference>
<evidence type="ECO:0000256" key="14">
    <source>
        <dbReference type="ARBA" id="ARBA00060916"/>
    </source>
</evidence>
<keyword evidence="8 15" id="KW-0040">ANK repeat</keyword>
<dbReference type="InterPro" id="IPR002110">
    <property type="entry name" value="Ankyrin_rpt"/>
</dbReference>
<feature type="compositionally biased region" description="Polar residues" evidence="16">
    <location>
        <begin position="876"/>
        <end position="890"/>
    </location>
</feature>
<evidence type="ECO:0000256" key="2">
    <source>
        <dbReference type="ARBA" id="ARBA00022475"/>
    </source>
</evidence>
<dbReference type="SMART" id="SM00248">
    <property type="entry name" value="ANK"/>
    <property type="match status" value="2"/>
</dbReference>
<evidence type="ECO:0000256" key="15">
    <source>
        <dbReference type="PROSITE-ProRule" id="PRU00023"/>
    </source>
</evidence>
<dbReference type="PROSITE" id="PS50088">
    <property type="entry name" value="ANK_REPEAT"/>
    <property type="match status" value="1"/>
</dbReference>
<dbReference type="PANTHER" id="PTHR10117:SF47">
    <property type="entry name" value="TRANSIENT-RECEPTOR-POTENTIAL-LIKE PROTEIN"/>
    <property type="match status" value="1"/>
</dbReference>
<feature type="transmembrane region" description="Helical" evidence="17">
    <location>
        <begin position="417"/>
        <end position="438"/>
    </location>
</feature>
<reference evidence="19" key="1">
    <citation type="journal article" date="2020" name="J Insects Food Feed">
        <title>The yellow mealworm (Tenebrio molitor) genome: a resource for the emerging insects as food and feed industry.</title>
        <authorList>
            <person name="Eriksson T."/>
            <person name="Andere A."/>
            <person name="Kelstrup H."/>
            <person name="Emery V."/>
            <person name="Picard C."/>
        </authorList>
    </citation>
    <scope>NUCLEOTIDE SEQUENCE</scope>
    <source>
        <strain evidence="19">Stoneville</strain>
        <tissue evidence="19">Whole head</tissue>
    </source>
</reference>
<dbReference type="Gene3D" id="1.25.40.20">
    <property type="entry name" value="Ankyrin repeat-containing domain"/>
    <property type="match status" value="1"/>
</dbReference>
<keyword evidence="9" id="KW-0406">Ion transport</keyword>
<evidence type="ECO:0000256" key="7">
    <source>
        <dbReference type="ARBA" id="ARBA00022989"/>
    </source>
</evidence>
<evidence type="ECO:0000256" key="17">
    <source>
        <dbReference type="SAM" id="Phobius"/>
    </source>
</evidence>
<dbReference type="EMBL" id="JABDTM020027814">
    <property type="protein sequence ID" value="KAH0809949.1"/>
    <property type="molecule type" value="Genomic_DNA"/>
</dbReference>
<feature type="repeat" description="ANK" evidence="15">
    <location>
        <begin position="140"/>
        <end position="172"/>
    </location>
</feature>
<keyword evidence="4" id="KW-0107">Calcium channel</keyword>
<comment type="subcellular location">
    <subcellularLocation>
        <location evidence="13">Cell projection</location>
        <location evidence="13">Rhabdomere membrane</location>
        <topology evidence="13">Multi-pass membrane protein</topology>
    </subcellularLocation>
</comment>
<feature type="compositionally biased region" description="Polar residues" evidence="16">
    <location>
        <begin position="1828"/>
        <end position="1839"/>
    </location>
</feature>
<reference evidence="19" key="2">
    <citation type="submission" date="2021-08" db="EMBL/GenBank/DDBJ databases">
        <authorList>
            <person name="Eriksson T."/>
        </authorList>
    </citation>
    <scope>NUCLEOTIDE SEQUENCE</scope>
    <source>
        <strain evidence="19">Stoneville</strain>
        <tissue evidence="19">Whole head</tissue>
    </source>
</reference>
<feature type="region of interest" description="Disordered" evidence="16">
    <location>
        <begin position="1100"/>
        <end position="1217"/>
    </location>
</feature>
<keyword evidence="6" id="KW-0677">Repeat</keyword>
<evidence type="ECO:0000256" key="12">
    <source>
        <dbReference type="ARBA" id="ARBA00023303"/>
    </source>
</evidence>
<dbReference type="Pfam" id="PF08344">
    <property type="entry name" value="TRP_2"/>
    <property type="match status" value="1"/>
</dbReference>
<dbReference type="Pfam" id="PF00520">
    <property type="entry name" value="Ion_trans"/>
    <property type="match status" value="1"/>
</dbReference>
<dbReference type="PROSITE" id="PS50275">
    <property type="entry name" value="SAC"/>
    <property type="match status" value="1"/>
</dbReference>
<feature type="compositionally biased region" description="Polar residues" evidence="16">
    <location>
        <begin position="1025"/>
        <end position="1034"/>
    </location>
</feature>
<keyword evidence="2" id="KW-1003">Cell membrane</keyword>
<name>A0A8J6L358_TENMO</name>
<gene>
    <name evidence="19" type="ORF">GEV33_012847</name>
</gene>
<comment type="similarity">
    <text evidence="14">Belongs to the transient receptor (TC 1.A.4) family. STrpC subfamily.</text>
</comment>
<feature type="compositionally biased region" description="Basic and acidic residues" evidence="16">
    <location>
        <begin position="1112"/>
        <end position="1122"/>
    </location>
</feature>
<evidence type="ECO:0000256" key="10">
    <source>
        <dbReference type="ARBA" id="ARBA00023136"/>
    </source>
</evidence>
<dbReference type="PRINTS" id="PR01097">
    <property type="entry name" value="TRNSRECEPTRP"/>
</dbReference>
<dbReference type="GO" id="GO:0070679">
    <property type="term" value="F:inositol 1,4,5 trisphosphate binding"/>
    <property type="evidence" value="ECO:0007669"/>
    <property type="project" value="TreeGrafter"/>
</dbReference>